<dbReference type="EMBL" id="ACYU01000126">
    <property type="protein sequence ID" value="EEW06153.1"/>
    <property type="molecule type" value="Genomic_DNA"/>
</dbReference>
<dbReference type="Proteomes" id="UP000004827">
    <property type="component" value="Unassembled WGS sequence"/>
</dbReference>
<reference evidence="2 3" key="1">
    <citation type="journal article" date="2009" name="BMC Evol. Biol.">
        <title>Genomic taxonomy of Vibrios.</title>
        <authorList>
            <person name="Thompson C.C."/>
            <person name="Vicente A.C."/>
            <person name="Souza R.C."/>
            <person name="Vasconcelos A.T."/>
            <person name="Vesth T."/>
            <person name="Alves N.Jr."/>
            <person name="Ussery D.W."/>
            <person name="Iida T."/>
            <person name="Thompson F.L."/>
        </authorList>
    </citation>
    <scope>NUCLEOTIDE SEQUENCE [LARGE SCALE GENOMIC DNA]</scope>
    <source>
        <strain evidence="2 3">VM603</strain>
    </source>
</reference>
<dbReference type="AlphaFoldDB" id="D2YGF8"/>
<feature type="transmembrane region" description="Helical" evidence="1">
    <location>
        <begin position="30"/>
        <end position="52"/>
    </location>
</feature>
<keyword evidence="1" id="KW-1133">Transmembrane helix</keyword>
<keyword evidence="1" id="KW-0472">Membrane</keyword>
<proteinExistence type="predicted"/>
<evidence type="ECO:0000313" key="3">
    <source>
        <dbReference type="Proteomes" id="UP000004827"/>
    </source>
</evidence>
<evidence type="ECO:0000313" key="2">
    <source>
        <dbReference type="EMBL" id="EEW06153.1"/>
    </source>
</evidence>
<evidence type="ECO:0000256" key="1">
    <source>
        <dbReference type="SAM" id="Phobius"/>
    </source>
</evidence>
<protein>
    <submittedName>
        <fullName evidence="2">Uncharacterized protein</fullName>
    </submittedName>
</protein>
<keyword evidence="1" id="KW-0812">Transmembrane</keyword>
<gene>
    <name evidence="2" type="ORF">VMB_26050</name>
</gene>
<organism evidence="2 3">
    <name type="scientific">Vibrio mimicus VM603</name>
    <dbReference type="NCBI Taxonomy" id="671074"/>
    <lineage>
        <taxon>Bacteria</taxon>
        <taxon>Pseudomonadati</taxon>
        <taxon>Pseudomonadota</taxon>
        <taxon>Gammaproteobacteria</taxon>
        <taxon>Vibrionales</taxon>
        <taxon>Vibrionaceae</taxon>
        <taxon>Vibrio</taxon>
    </lineage>
</organism>
<comment type="caution">
    <text evidence="2">The sequence shown here is derived from an EMBL/GenBank/DDBJ whole genome shotgun (WGS) entry which is preliminary data.</text>
</comment>
<name>D2YGF8_VIBMI</name>
<feature type="transmembrane region" description="Helical" evidence="1">
    <location>
        <begin position="169"/>
        <end position="191"/>
    </location>
</feature>
<sequence length="203" mass="23957">MPLQPRTLIMLKKILLFYYLHSKKNTLSKWSSITISSIIFYLLLLLFLEFTFSYHINQLEEKNKVWSNAIDLKNVKLGLAATDICKKTKDEQVKDKTCSIAKNILNRYADQIDKSSLEKLNYHPDLLEFELKSLILHYETKNNITYKDHLDSMLSDTLKYILEKLPESLFWLVFIFVTFTISYMVHVAIIFGKFTPKWLFEGI</sequence>
<accession>D2YGF8</accession>